<proteinExistence type="predicted"/>
<evidence type="ECO:0000256" key="5">
    <source>
        <dbReference type="ARBA" id="ARBA00035136"/>
    </source>
</evidence>
<dbReference type="NCBIfam" id="TIGR00029">
    <property type="entry name" value="S20"/>
    <property type="match status" value="1"/>
</dbReference>
<gene>
    <name evidence="7" type="ORF">A2161_16685</name>
</gene>
<organism evidence="7 8">
    <name type="scientific">Candidatus Schekmanbacteria bacterium RBG_13_48_7</name>
    <dbReference type="NCBI Taxonomy" id="1817878"/>
    <lineage>
        <taxon>Bacteria</taxon>
        <taxon>Candidatus Schekmaniibacteriota</taxon>
    </lineage>
</organism>
<keyword evidence="2" id="KW-0694">RNA-binding</keyword>
<evidence type="ECO:0000313" key="8">
    <source>
        <dbReference type="Proteomes" id="UP000179266"/>
    </source>
</evidence>
<sequence>RNQLRETNQSIEAKDSEKLNQNFGKLKKIIDRAASNRIIHKNAAARYKSRLAKKIKALALAENKDTAFVI</sequence>
<dbReference type="GO" id="GO:0005840">
    <property type="term" value="C:ribosome"/>
    <property type="evidence" value="ECO:0007669"/>
    <property type="project" value="UniProtKB-KW"/>
</dbReference>
<dbReference type="GO" id="GO:1990904">
    <property type="term" value="C:ribonucleoprotein complex"/>
    <property type="evidence" value="ECO:0007669"/>
    <property type="project" value="UniProtKB-KW"/>
</dbReference>
<reference evidence="7 8" key="1">
    <citation type="journal article" date="2016" name="Nat. Commun.">
        <title>Thousands of microbial genomes shed light on interconnected biogeochemical processes in an aquifer system.</title>
        <authorList>
            <person name="Anantharaman K."/>
            <person name="Brown C.T."/>
            <person name="Hug L.A."/>
            <person name="Sharon I."/>
            <person name="Castelle C.J."/>
            <person name="Probst A.J."/>
            <person name="Thomas B.C."/>
            <person name="Singh A."/>
            <person name="Wilkins M.J."/>
            <person name="Karaoz U."/>
            <person name="Brodie E.L."/>
            <person name="Williams K.H."/>
            <person name="Hubbard S.S."/>
            <person name="Banfield J.F."/>
        </authorList>
    </citation>
    <scope>NUCLEOTIDE SEQUENCE [LARGE SCALE GENOMIC DNA]</scope>
</reference>
<dbReference type="Proteomes" id="UP000179266">
    <property type="component" value="Unassembled WGS sequence"/>
</dbReference>
<accession>A0A1F7RWV2</accession>
<comment type="caution">
    <text evidence="7">The sequence shown here is derived from an EMBL/GenBank/DDBJ whole genome shotgun (WGS) entry which is preliminary data.</text>
</comment>
<dbReference type="Gene3D" id="1.20.58.110">
    <property type="entry name" value="Ribosomal protein S20"/>
    <property type="match status" value="1"/>
</dbReference>
<dbReference type="EMBL" id="MGDD01000151">
    <property type="protein sequence ID" value="OGL46013.1"/>
    <property type="molecule type" value="Genomic_DNA"/>
</dbReference>
<evidence type="ECO:0000313" key="7">
    <source>
        <dbReference type="EMBL" id="OGL46013.1"/>
    </source>
</evidence>
<evidence type="ECO:0000256" key="6">
    <source>
        <dbReference type="ARBA" id="ARBA00035343"/>
    </source>
</evidence>
<dbReference type="GO" id="GO:0006412">
    <property type="term" value="P:translation"/>
    <property type="evidence" value="ECO:0007669"/>
    <property type="project" value="InterPro"/>
</dbReference>
<feature type="non-terminal residue" evidence="7">
    <location>
        <position position="1"/>
    </location>
</feature>
<dbReference type="GO" id="GO:0003735">
    <property type="term" value="F:structural constituent of ribosome"/>
    <property type="evidence" value="ECO:0007669"/>
    <property type="project" value="InterPro"/>
</dbReference>
<dbReference type="GO" id="GO:0019843">
    <property type="term" value="F:rRNA binding"/>
    <property type="evidence" value="ECO:0007669"/>
    <property type="project" value="UniProtKB-KW"/>
</dbReference>
<keyword evidence="4" id="KW-0687">Ribonucleoprotein</keyword>
<keyword evidence="1" id="KW-0699">rRNA-binding</keyword>
<evidence type="ECO:0000256" key="1">
    <source>
        <dbReference type="ARBA" id="ARBA00022730"/>
    </source>
</evidence>
<evidence type="ECO:0000256" key="3">
    <source>
        <dbReference type="ARBA" id="ARBA00022980"/>
    </source>
</evidence>
<protein>
    <recommendedName>
        <fullName evidence="5">Small ribosomal subunit protein bS20</fullName>
    </recommendedName>
    <alternativeName>
        <fullName evidence="6">30S ribosomal protein S20</fullName>
    </alternativeName>
</protein>
<dbReference type="SUPFAM" id="SSF46992">
    <property type="entry name" value="Ribosomal protein S20"/>
    <property type="match status" value="1"/>
</dbReference>
<evidence type="ECO:0000256" key="4">
    <source>
        <dbReference type="ARBA" id="ARBA00023274"/>
    </source>
</evidence>
<evidence type="ECO:0000256" key="2">
    <source>
        <dbReference type="ARBA" id="ARBA00022884"/>
    </source>
</evidence>
<dbReference type="AlphaFoldDB" id="A0A1F7RWV2"/>
<dbReference type="Pfam" id="PF01649">
    <property type="entry name" value="Ribosomal_S20p"/>
    <property type="match status" value="1"/>
</dbReference>
<name>A0A1F7RWV2_9BACT</name>
<dbReference type="InterPro" id="IPR036510">
    <property type="entry name" value="Ribosomal_bS20_sf"/>
</dbReference>
<dbReference type="InterPro" id="IPR002583">
    <property type="entry name" value="Ribosomal_bS20"/>
</dbReference>
<keyword evidence="3" id="KW-0689">Ribosomal protein</keyword>